<feature type="coiled-coil region" evidence="2">
    <location>
        <begin position="290"/>
        <end position="376"/>
    </location>
</feature>
<dbReference type="GO" id="GO:0006302">
    <property type="term" value="P:double-strand break repair"/>
    <property type="evidence" value="ECO:0007669"/>
    <property type="project" value="TreeGrafter"/>
</dbReference>
<dbReference type="SUPFAM" id="SSF75553">
    <property type="entry name" value="Smc hinge domain"/>
    <property type="match status" value="1"/>
</dbReference>
<dbReference type="Gene3D" id="3.40.50.300">
    <property type="entry name" value="P-loop containing nucleotide triphosphate hydrolases"/>
    <property type="match status" value="2"/>
</dbReference>
<gene>
    <name evidence="4" type="ORF">DFR42_104174</name>
</gene>
<comment type="caution">
    <text evidence="4">The sequence shown here is derived from an EMBL/GenBank/DDBJ whole genome shotgun (WGS) entry which is preliminary data.</text>
</comment>
<dbReference type="PANTHER" id="PTHR32182:SF0">
    <property type="entry name" value="DNA REPLICATION AND REPAIR PROTEIN RECF"/>
    <property type="match status" value="1"/>
</dbReference>
<feature type="coiled-coil region" evidence="2">
    <location>
        <begin position="194"/>
        <end position="228"/>
    </location>
</feature>
<protein>
    <submittedName>
        <fullName evidence="4">RecF/RecN/SMC family protein</fullName>
    </submittedName>
</protein>
<evidence type="ECO:0000259" key="3">
    <source>
        <dbReference type="Pfam" id="PF02463"/>
    </source>
</evidence>
<evidence type="ECO:0000313" key="4">
    <source>
        <dbReference type="EMBL" id="PXX43173.1"/>
    </source>
</evidence>
<dbReference type="AlphaFoldDB" id="A0A318J7R2"/>
<dbReference type="GO" id="GO:0000731">
    <property type="term" value="P:DNA synthesis involved in DNA repair"/>
    <property type="evidence" value="ECO:0007669"/>
    <property type="project" value="TreeGrafter"/>
</dbReference>
<dbReference type="InterPro" id="IPR036277">
    <property type="entry name" value="SMC_hinge_sf"/>
</dbReference>
<evidence type="ECO:0000313" key="5">
    <source>
        <dbReference type="Proteomes" id="UP000247792"/>
    </source>
</evidence>
<organism evidence="4 5">
    <name type="scientific">Undibacterium pigrum</name>
    <dbReference type="NCBI Taxonomy" id="401470"/>
    <lineage>
        <taxon>Bacteria</taxon>
        <taxon>Pseudomonadati</taxon>
        <taxon>Pseudomonadota</taxon>
        <taxon>Betaproteobacteria</taxon>
        <taxon>Burkholderiales</taxon>
        <taxon>Oxalobacteraceae</taxon>
        <taxon>Undibacterium</taxon>
    </lineage>
</organism>
<dbReference type="InterPro" id="IPR027417">
    <property type="entry name" value="P-loop_NTPase"/>
</dbReference>
<dbReference type="SUPFAM" id="SSF52540">
    <property type="entry name" value="P-loop containing nucleoside triphosphate hydrolases"/>
    <property type="match status" value="1"/>
</dbReference>
<dbReference type="Pfam" id="PF02463">
    <property type="entry name" value="SMC_N"/>
    <property type="match status" value="1"/>
</dbReference>
<accession>A0A318J7R2</accession>
<dbReference type="Proteomes" id="UP000247792">
    <property type="component" value="Unassembled WGS sequence"/>
</dbReference>
<keyword evidence="1 2" id="KW-0175">Coiled coil</keyword>
<name>A0A318J7R2_9BURK</name>
<dbReference type="PANTHER" id="PTHR32182">
    <property type="entry name" value="DNA REPLICATION AND REPAIR PROTEIN RECF"/>
    <property type="match status" value="1"/>
</dbReference>
<proteinExistence type="predicted"/>
<dbReference type="RefSeq" id="WP_110255719.1">
    <property type="nucleotide sequence ID" value="NZ_QJKB01000004.1"/>
</dbReference>
<sequence length="943" mass="106876">MFHIKSLELVHWDYWQRIKNIPLDAKIITIAGQNGSGKTTLLDALRTLFGLECSMGRSYKHYARHSGQQTAWIRAVVDNSAVGPQISNRPFRMSGLYEDEVTLFCKIEKNGGDWKRQYLMRSGKTEIEEIQEANDWLGVESYRKRLSHAGLSNAMGKVLALEQGETDKLCEYAPRQLLDLVFQVFGDKEVLDAYDDAKRHQRDTETELQRFETELEGAKTNLEGLRLRVANYHQYESLNKEKRDLQEEILPTLQYHEALEKAGTTSQALRASKRFLKTQDHALSDRRQHLAQQAQQVSDAKQAEAALEAEESSLREKLGQINSKLKPQESLLEQKARLQKLAAEADADVANIADDLEKKEAELSRQKLERDALTQRIAGEMETIAALQGKSALPDPENVRQMRRALTDANIPHCMLPEIVEVTDPKWQAAVEGVLRGYTSVILLDKATDAAAAYRIGEKQRYSHFIVPDRISAPVVKDQSLLSVVNFTGQAPGWLIEQLQRIDTVGSIELGMKLPKNQEWITPDAYHFERRGGRSLFVEVSRYRFGNAGRTQRLEALLKSLPRLQSQEDVLTMQISKLAGDISAYKARLAGVDAAKELSARHAEFEEASRNTQPLKQQRMEVGGRLGEIAPLLKAATEQRSVAHLKWEQAKAAIADAEAQLRTSEKRHADERKDQFETLRAMRDTWHTLPHNWKRSSHRKELVAEHENVHQIELRIRSLTNNLARDDWETDSTVVDQYTRLNALLQGRQAETDERRYQNNRAIEATVNARAAYMDRLRFTIKSYSKNIKQLGELAGIEVHTDPVKLENDDIQLAQAGLHVRFKFDGKGPIGMNDGEASGGQQVMKSLILLIGLLKSDDGSGGFVFIDEPFAHLDIRNIQLVGEFLKNTDAQYLMTTPLTHNTDVYDPSELTLITSKKKKDTEWAQPIFVLQRKTEKNKASKAS</sequence>
<dbReference type="GO" id="GO:0005694">
    <property type="term" value="C:chromosome"/>
    <property type="evidence" value="ECO:0007669"/>
    <property type="project" value="InterPro"/>
</dbReference>
<feature type="domain" description="RecF/RecN/SMC N-terminal" evidence="3">
    <location>
        <begin position="7"/>
        <end position="897"/>
    </location>
</feature>
<dbReference type="OrthoDB" id="174137at2"/>
<feature type="coiled-coil region" evidence="2">
    <location>
        <begin position="647"/>
        <end position="674"/>
    </location>
</feature>
<dbReference type="Gene3D" id="1.10.287.1490">
    <property type="match status" value="1"/>
</dbReference>
<evidence type="ECO:0000256" key="1">
    <source>
        <dbReference type="ARBA" id="ARBA00023054"/>
    </source>
</evidence>
<dbReference type="GO" id="GO:0051276">
    <property type="term" value="P:chromosome organization"/>
    <property type="evidence" value="ECO:0007669"/>
    <property type="project" value="InterPro"/>
</dbReference>
<dbReference type="InterPro" id="IPR003395">
    <property type="entry name" value="RecF/RecN/SMC_N"/>
</dbReference>
<reference evidence="4 5" key="1">
    <citation type="submission" date="2018-05" db="EMBL/GenBank/DDBJ databases">
        <title>Genomic Encyclopedia of Type Strains, Phase IV (KMG-IV): sequencing the most valuable type-strain genomes for metagenomic binning, comparative biology and taxonomic classification.</title>
        <authorList>
            <person name="Goeker M."/>
        </authorList>
    </citation>
    <scope>NUCLEOTIDE SEQUENCE [LARGE SCALE GENOMIC DNA]</scope>
    <source>
        <strain evidence="4 5">DSM 19792</strain>
    </source>
</reference>
<dbReference type="EMBL" id="QJKB01000004">
    <property type="protein sequence ID" value="PXX43173.1"/>
    <property type="molecule type" value="Genomic_DNA"/>
</dbReference>
<dbReference type="GO" id="GO:0005524">
    <property type="term" value="F:ATP binding"/>
    <property type="evidence" value="ECO:0007669"/>
    <property type="project" value="InterPro"/>
</dbReference>
<evidence type="ECO:0000256" key="2">
    <source>
        <dbReference type="SAM" id="Coils"/>
    </source>
</evidence>
<keyword evidence="5" id="KW-1185">Reference proteome</keyword>